<proteinExistence type="predicted"/>
<dbReference type="Gene3D" id="1.20.1250.20">
    <property type="entry name" value="MFS general substrate transporter like domains"/>
    <property type="match status" value="2"/>
</dbReference>
<evidence type="ECO:0000313" key="7">
    <source>
        <dbReference type="EMBL" id="SUO94474.1"/>
    </source>
</evidence>
<dbReference type="PANTHER" id="PTHR12778">
    <property type="entry name" value="SOLUTE CARRIER FAMILY 33 ACETYL-COA TRANSPORTER -RELATED"/>
    <property type="match status" value="1"/>
</dbReference>
<keyword evidence="4 6" id="KW-1133">Transmembrane helix</keyword>
<dbReference type="OrthoDB" id="9787815at2"/>
<reference evidence="7 8" key="1">
    <citation type="submission" date="2018-06" db="EMBL/GenBank/DDBJ databases">
        <authorList>
            <consortium name="Pathogen Informatics"/>
            <person name="Doyle S."/>
        </authorList>
    </citation>
    <scope>NUCLEOTIDE SEQUENCE [LARGE SCALE GENOMIC DNA]</scope>
    <source>
        <strain evidence="7 8">NCTC13337</strain>
    </source>
</reference>
<evidence type="ECO:0000256" key="2">
    <source>
        <dbReference type="ARBA" id="ARBA00022448"/>
    </source>
</evidence>
<dbReference type="InterPro" id="IPR011701">
    <property type="entry name" value="MFS"/>
</dbReference>
<feature type="transmembrane region" description="Helical" evidence="6">
    <location>
        <begin position="331"/>
        <end position="354"/>
    </location>
</feature>
<gene>
    <name evidence="7" type="primary">ampG</name>
    <name evidence="7" type="ORF">NCTC13337_00758</name>
</gene>
<comment type="subcellular location">
    <subcellularLocation>
        <location evidence="1">Membrane</location>
        <topology evidence="1">Multi-pass membrane protein</topology>
    </subcellularLocation>
</comment>
<feature type="transmembrane region" description="Helical" evidence="6">
    <location>
        <begin position="366"/>
        <end position="391"/>
    </location>
</feature>
<evidence type="ECO:0000256" key="3">
    <source>
        <dbReference type="ARBA" id="ARBA00022692"/>
    </source>
</evidence>
<feature type="transmembrane region" description="Helical" evidence="6">
    <location>
        <begin position="85"/>
        <end position="104"/>
    </location>
</feature>
<feature type="transmembrane region" description="Helical" evidence="6">
    <location>
        <begin position="296"/>
        <end position="319"/>
    </location>
</feature>
<dbReference type="Pfam" id="PF07690">
    <property type="entry name" value="MFS_1"/>
    <property type="match status" value="1"/>
</dbReference>
<evidence type="ECO:0000256" key="4">
    <source>
        <dbReference type="ARBA" id="ARBA00022989"/>
    </source>
</evidence>
<feature type="transmembrane region" description="Helical" evidence="6">
    <location>
        <begin position="179"/>
        <end position="197"/>
    </location>
</feature>
<dbReference type="Proteomes" id="UP000254601">
    <property type="component" value="Unassembled WGS sequence"/>
</dbReference>
<feature type="transmembrane region" description="Helical" evidence="6">
    <location>
        <begin position="18"/>
        <end position="42"/>
    </location>
</feature>
<dbReference type="SUPFAM" id="SSF103473">
    <property type="entry name" value="MFS general substrate transporter"/>
    <property type="match status" value="1"/>
</dbReference>
<dbReference type="InterPro" id="IPR004752">
    <property type="entry name" value="AmpG_permease/AT-1"/>
</dbReference>
<keyword evidence="5 6" id="KW-0472">Membrane</keyword>
<name>A0A380MQN1_9GAMM</name>
<dbReference type="NCBIfam" id="TIGR00901">
    <property type="entry name" value="2A0125"/>
    <property type="match status" value="1"/>
</dbReference>
<keyword evidence="3 6" id="KW-0812">Transmembrane</keyword>
<dbReference type="GO" id="GO:0022857">
    <property type="term" value="F:transmembrane transporter activity"/>
    <property type="evidence" value="ECO:0007669"/>
    <property type="project" value="InterPro"/>
</dbReference>
<accession>A0A380MQN1</accession>
<evidence type="ECO:0000256" key="6">
    <source>
        <dbReference type="SAM" id="Phobius"/>
    </source>
</evidence>
<dbReference type="CDD" id="cd17486">
    <property type="entry name" value="MFS_AmpG_like"/>
    <property type="match status" value="1"/>
</dbReference>
<dbReference type="PANTHER" id="PTHR12778:SF10">
    <property type="entry name" value="MAJOR FACILITATOR SUPERFAMILY DOMAIN-CONTAINING PROTEIN 3"/>
    <property type="match status" value="1"/>
</dbReference>
<feature type="transmembrane region" description="Helical" evidence="6">
    <location>
        <begin position="411"/>
        <end position="430"/>
    </location>
</feature>
<dbReference type="InterPro" id="IPR036259">
    <property type="entry name" value="MFS_trans_sf"/>
</dbReference>
<evidence type="ECO:0000256" key="5">
    <source>
        <dbReference type="ARBA" id="ARBA00023136"/>
    </source>
</evidence>
<feature type="transmembrane region" description="Helical" evidence="6">
    <location>
        <begin position="230"/>
        <end position="252"/>
    </location>
</feature>
<sequence length="439" mass="48613">MTNQPLTLRQALYSRKMLICVFGGFSSGLPLFIGLNLLPVWFHDNGLNLKSIAAFSLAGLPYTWKFLFAPFLDAIGFGRFGRRRGWILLTQLCLLAFIAAFGLTQPQLNLHTIVFLAISMNFFSALQDIALDAFRREILTDAELGLGNAIHINAYRLAQLVPGALAVFLADHISWSSVFYITALFMLPGIFMTLVLAKEPPLPDDRPRTLQDTVIQPFKEFFQRKGVKNALFVLLFIFLYKLGDSMATALQSPFILDMGYSKTDIALVVKNATLWPGVIGTLLGGAWMVKLGINRSLWVFGFLQVITILGYAWLASYGHFESIHTSELSKLAIVIVGEYFSAGLGTAAFVAYIASQTHPAYTATQFALFTSLAAIPRTVVNAVTGALIEGFEKTFPIIGHIHFQGLGYEHFFYLCFFLALPGLIILTWIAPWKAPTLSD</sequence>
<dbReference type="AlphaFoldDB" id="A0A380MQN1"/>
<organism evidence="7 8">
    <name type="scientific">Suttonella ornithocola</name>
    <dbReference type="NCBI Taxonomy" id="279832"/>
    <lineage>
        <taxon>Bacteria</taxon>
        <taxon>Pseudomonadati</taxon>
        <taxon>Pseudomonadota</taxon>
        <taxon>Gammaproteobacteria</taxon>
        <taxon>Cardiobacteriales</taxon>
        <taxon>Cardiobacteriaceae</taxon>
        <taxon>Suttonella</taxon>
    </lineage>
</organism>
<feature type="transmembrane region" description="Helical" evidence="6">
    <location>
        <begin position="272"/>
        <end position="289"/>
    </location>
</feature>
<evidence type="ECO:0000313" key="8">
    <source>
        <dbReference type="Proteomes" id="UP000254601"/>
    </source>
</evidence>
<protein>
    <submittedName>
        <fullName evidence="7">Muropeptide transporter</fullName>
    </submittedName>
</protein>
<keyword evidence="8" id="KW-1185">Reference proteome</keyword>
<dbReference type="RefSeq" id="WP_072575439.1">
    <property type="nucleotide sequence ID" value="NZ_LWHB01000005.1"/>
</dbReference>
<keyword evidence="2" id="KW-0813">Transport</keyword>
<dbReference type="EMBL" id="UHIC01000001">
    <property type="protein sequence ID" value="SUO94474.1"/>
    <property type="molecule type" value="Genomic_DNA"/>
</dbReference>
<dbReference type="GO" id="GO:0016020">
    <property type="term" value="C:membrane"/>
    <property type="evidence" value="ECO:0007669"/>
    <property type="project" value="UniProtKB-SubCell"/>
</dbReference>
<evidence type="ECO:0000256" key="1">
    <source>
        <dbReference type="ARBA" id="ARBA00004141"/>
    </source>
</evidence>